<dbReference type="Gramene" id="KQL24459">
    <property type="protein sequence ID" value="KQL24459"/>
    <property type="gene ID" value="SETIT_032514mg"/>
</dbReference>
<reference evidence="2" key="2">
    <citation type="submission" date="2018-08" db="UniProtKB">
        <authorList>
            <consortium name="EnsemblPlants"/>
        </authorList>
    </citation>
    <scope>IDENTIFICATION</scope>
    <source>
        <strain evidence="2">Yugu1</strain>
    </source>
</reference>
<dbReference type="EnsemblPlants" id="KQL24459">
    <property type="protein sequence ID" value="KQL24459"/>
    <property type="gene ID" value="SETIT_032514mg"/>
</dbReference>
<dbReference type="HOGENOM" id="CLU_922566_0_0_1"/>
<sequence>MVGGTSPRQRASSAATTLASSRSLPSTPSSRVATRSVPTLGAAFQHQGAGSETGSASAATQEEYVSVYDTSKEVVSVESEELLSGPDYLKIWVAEGDWEHAVRFSFVEVEPPGAAVNPAPLIHSAFHVAVPQLRFQLLPSSRGVALVHFGTAAAREAAMAVQPIRLNRTVVHLERVEDTDDRFLRESAWLAHVATWNLPEEHREAEKVRDIYSCVGSMIEIDPFCLPEFDWSCMCFIIELQHPHVPSRLGVHTPSGHGVVLRQSILVVWPCEQQLDANGDWIPFFAPLPPTNSPSSCLVSRL</sequence>
<proteinExistence type="predicted"/>
<dbReference type="Proteomes" id="UP000004995">
    <property type="component" value="Unassembled WGS sequence"/>
</dbReference>
<dbReference type="AlphaFoldDB" id="K4A0X3"/>
<accession>K4A0X3</accession>
<reference evidence="3" key="1">
    <citation type="journal article" date="2012" name="Nat. Biotechnol.">
        <title>Reference genome sequence of the model plant Setaria.</title>
        <authorList>
            <person name="Bennetzen J.L."/>
            <person name="Schmutz J."/>
            <person name="Wang H."/>
            <person name="Percifield R."/>
            <person name="Hawkins J."/>
            <person name="Pontaroli A.C."/>
            <person name="Estep M."/>
            <person name="Feng L."/>
            <person name="Vaughn J.N."/>
            <person name="Grimwood J."/>
            <person name="Jenkins J."/>
            <person name="Barry K."/>
            <person name="Lindquist E."/>
            <person name="Hellsten U."/>
            <person name="Deshpande S."/>
            <person name="Wang X."/>
            <person name="Wu X."/>
            <person name="Mitros T."/>
            <person name="Triplett J."/>
            <person name="Yang X."/>
            <person name="Ye C.Y."/>
            <person name="Mauro-Herrera M."/>
            <person name="Wang L."/>
            <person name="Li P."/>
            <person name="Sharma M."/>
            <person name="Sharma R."/>
            <person name="Ronald P.C."/>
            <person name="Panaud O."/>
            <person name="Kellogg E.A."/>
            <person name="Brutnell T.P."/>
            <person name="Doust A.N."/>
            <person name="Tuskan G.A."/>
            <person name="Rokhsar D."/>
            <person name="Devos K.M."/>
        </authorList>
    </citation>
    <scope>NUCLEOTIDE SEQUENCE [LARGE SCALE GENOMIC DNA]</scope>
    <source>
        <strain evidence="3">cv. Yugu1</strain>
    </source>
</reference>
<keyword evidence="3" id="KW-1185">Reference proteome</keyword>
<feature type="compositionally biased region" description="Low complexity" evidence="1">
    <location>
        <begin position="10"/>
        <end position="31"/>
    </location>
</feature>
<dbReference type="PANTHER" id="PTHR34303">
    <property type="entry name" value="OS01G0890400 PROTEIN-RELATED"/>
    <property type="match status" value="1"/>
</dbReference>
<dbReference type="EMBL" id="AGNK02001075">
    <property type="status" value="NOT_ANNOTATED_CDS"/>
    <property type="molecule type" value="Genomic_DNA"/>
</dbReference>
<evidence type="ECO:0000256" key="1">
    <source>
        <dbReference type="SAM" id="MobiDB-lite"/>
    </source>
</evidence>
<evidence type="ECO:0008006" key="4">
    <source>
        <dbReference type="Google" id="ProtNLM"/>
    </source>
</evidence>
<organism evidence="2 3">
    <name type="scientific">Setaria italica</name>
    <name type="common">Foxtail millet</name>
    <name type="synonym">Panicum italicum</name>
    <dbReference type="NCBI Taxonomy" id="4555"/>
    <lineage>
        <taxon>Eukaryota</taxon>
        <taxon>Viridiplantae</taxon>
        <taxon>Streptophyta</taxon>
        <taxon>Embryophyta</taxon>
        <taxon>Tracheophyta</taxon>
        <taxon>Spermatophyta</taxon>
        <taxon>Magnoliopsida</taxon>
        <taxon>Liliopsida</taxon>
        <taxon>Poales</taxon>
        <taxon>Poaceae</taxon>
        <taxon>PACMAD clade</taxon>
        <taxon>Panicoideae</taxon>
        <taxon>Panicodae</taxon>
        <taxon>Paniceae</taxon>
        <taxon>Cenchrinae</taxon>
        <taxon>Setaria</taxon>
    </lineage>
</organism>
<dbReference type="STRING" id="4555.K4A0X3"/>
<protein>
    <recommendedName>
        <fullName evidence="4">DUF4283 domain-containing protein</fullName>
    </recommendedName>
</protein>
<feature type="region of interest" description="Disordered" evidence="1">
    <location>
        <begin position="1"/>
        <end position="32"/>
    </location>
</feature>
<evidence type="ECO:0000313" key="3">
    <source>
        <dbReference type="Proteomes" id="UP000004995"/>
    </source>
</evidence>
<dbReference type="FunCoup" id="K4A0X3">
    <property type="interactions" value="235"/>
</dbReference>
<dbReference type="InParanoid" id="K4A0X3"/>
<evidence type="ECO:0000313" key="2">
    <source>
        <dbReference type="EnsemblPlants" id="KQL24459"/>
    </source>
</evidence>
<dbReference type="PANTHER" id="PTHR34303:SF3">
    <property type="entry name" value="CCHC-TYPE DOMAIN-CONTAINING PROTEIN"/>
    <property type="match status" value="1"/>
</dbReference>
<name>K4A0X3_SETIT</name>